<dbReference type="Pfam" id="PF00300">
    <property type="entry name" value="His_Phos_1"/>
    <property type="match status" value="2"/>
</dbReference>
<dbReference type="RefSeq" id="WP_185000831.1">
    <property type="nucleotide sequence ID" value="NZ_BAAAUI010000024.1"/>
</dbReference>
<dbReference type="InterPro" id="IPR029033">
    <property type="entry name" value="His_PPase_superfam"/>
</dbReference>
<dbReference type="PANTHER" id="PTHR20935:SF0">
    <property type="entry name" value="SERINE_THREONINE-PROTEIN PHOSPHATASE PGAM5, MITOCHONDRIAL"/>
    <property type="match status" value="1"/>
</dbReference>
<dbReference type="SUPFAM" id="SSF53254">
    <property type="entry name" value="Phosphoglycerate mutase-like"/>
    <property type="match status" value="1"/>
</dbReference>
<dbReference type="InterPro" id="IPR051021">
    <property type="entry name" value="Mito_Ser/Thr_phosphatase"/>
</dbReference>
<keyword evidence="3" id="KW-1185">Reference proteome</keyword>
<dbReference type="Gene3D" id="3.40.50.1240">
    <property type="entry name" value="Phosphoglycerate mutase-like"/>
    <property type="match status" value="1"/>
</dbReference>
<keyword evidence="1" id="KW-0378">Hydrolase</keyword>
<organism evidence="2 3">
    <name type="scientific">Crossiella cryophila</name>
    <dbReference type="NCBI Taxonomy" id="43355"/>
    <lineage>
        <taxon>Bacteria</taxon>
        <taxon>Bacillati</taxon>
        <taxon>Actinomycetota</taxon>
        <taxon>Actinomycetes</taxon>
        <taxon>Pseudonocardiales</taxon>
        <taxon>Pseudonocardiaceae</taxon>
        <taxon>Crossiella</taxon>
    </lineage>
</organism>
<dbReference type="CDD" id="cd07067">
    <property type="entry name" value="HP_PGM_like"/>
    <property type="match status" value="1"/>
</dbReference>
<evidence type="ECO:0000313" key="3">
    <source>
        <dbReference type="Proteomes" id="UP000533598"/>
    </source>
</evidence>
<protein>
    <submittedName>
        <fullName evidence="2">Putative phosphoglycerate mutase</fullName>
        <ecNumber evidence="2">5.4.2.12</ecNumber>
    </submittedName>
</protein>
<evidence type="ECO:0000256" key="1">
    <source>
        <dbReference type="ARBA" id="ARBA00022801"/>
    </source>
</evidence>
<dbReference type="InterPro" id="IPR013078">
    <property type="entry name" value="His_Pase_superF_clade-1"/>
</dbReference>
<accession>A0A7W7C7C0</accession>
<dbReference type="AlphaFoldDB" id="A0A7W7C7C0"/>
<dbReference type="GO" id="GO:0016787">
    <property type="term" value="F:hydrolase activity"/>
    <property type="evidence" value="ECO:0007669"/>
    <property type="project" value="UniProtKB-KW"/>
</dbReference>
<dbReference type="SMART" id="SM00855">
    <property type="entry name" value="PGAM"/>
    <property type="match status" value="1"/>
</dbReference>
<dbReference type="PANTHER" id="PTHR20935">
    <property type="entry name" value="PHOSPHOGLYCERATE MUTASE-RELATED"/>
    <property type="match status" value="1"/>
</dbReference>
<name>A0A7W7C7C0_9PSEU</name>
<keyword evidence="2" id="KW-0413">Isomerase</keyword>
<dbReference type="GO" id="GO:0004619">
    <property type="term" value="F:phosphoglycerate mutase activity"/>
    <property type="evidence" value="ECO:0007669"/>
    <property type="project" value="UniProtKB-EC"/>
</dbReference>
<sequence>MANRLLYLLRHGEAAEDDSLTELGRRQARLTAARLAEVSFAAVHHSTATRAVQTVKVLAEVLHDVPRYPSDLLRECVPSIPGHQYLTPAQAGFFTGLSPQVLADEGPGQAAAALARYAGTSAADRRELVVTHGNLIRHFVAAALGAPSHAWLNLADYNCGLTVILYRPERPSVVVVYNDVGHLPPELRGTEFPAELRV</sequence>
<comment type="caution">
    <text evidence="2">The sequence shown here is derived from an EMBL/GenBank/DDBJ whole genome shotgun (WGS) entry which is preliminary data.</text>
</comment>
<proteinExistence type="predicted"/>
<reference evidence="2 3" key="1">
    <citation type="submission" date="2020-08" db="EMBL/GenBank/DDBJ databases">
        <title>Sequencing the genomes of 1000 actinobacteria strains.</title>
        <authorList>
            <person name="Klenk H.-P."/>
        </authorList>
    </citation>
    <scope>NUCLEOTIDE SEQUENCE [LARGE SCALE GENOMIC DNA]</scope>
    <source>
        <strain evidence="2 3">DSM 44230</strain>
    </source>
</reference>
<dbReference type="Proteomes" id="UP000533598">
    <property type="component" value="Unassembled WGS sequence"/>
</dbReference>
<dbReference type="EMBL" id="JACHMH010000001">
    <property type="protein sequence ID" value="MBB4674746.1"/>
    <property type="molecule type" value="Genomic_DNA"/>
</dbReference>
<evidence type="ECO:0000313" key="2">
    <source>
        <dbReference type="EMBL" id="MBB4674746.1"/>
    </source>
</evidence>
<dbReference type="EC" id="5.4.2.12" evidence="2"/>
<gene>
    <name evidence="2" type="ORF">HNR67_000864</name>
</gene>